<dbReference type="GeneID" id="84591721"/>
<reference evidence="1" key="2">
    <citation type="submission" date="2025-08" db="UniProtKB">
        <authorList>
            <consortium name="RefSeq"/>
        </authorList>
    </citation>
    <scope>IDENTIFICATION</scope>
</reference>
<dbReference type="AlphaFoldDB" id="A0AAJ8BXM1"/>
<accession>A0AAJ8BXM1</accession>
<dbReference type="VEuPathDB" id="FungiDB:An08g06860"/>
<proteinExistence type="predicted"/>
<sequence>MHVLYEMISFFAETTKVPLRLPCAYNGKSVFNTIIIIIRVDYSVGYLPMTPVTVQCAANVHSFFARAPNYRELSGLTGPDSPYFLKQYS</sequence>
<dbReference type="RefSeq" id="XP_059604125.1">
    <property type="nucleotide sequence ID" value="XM_059749155.1"/>
</dbReference>
<organism evidence="1">
    <name type="scientific">Aspergillus niger</name>
    <dbReference type="NCBI Taxonomy" id="5061"/>
    <lineage>
        <taxon>Eukaryota</taxon>
        <taxon>Fungi</taxon>
        <taxon>Dikarya</taxon>
        <taxon>Ascomycota</taxon>
        <taxon>Pezizomycotina</taxon>
        <taxon>Eurotiomycetes</taxon>
        <taxon>Eurotiomycetidae</taxon>
        <taxon>Eurotiales</taxon>
        <taxon>Aspergillaceae</taxon>
        <taxon>Aspergillus</taxon>
        <taxon>Aspergillus subgen. Circumdati</taxon>
    </lineage>
</organism>
<name>A0AAJ8BXM1_ASPNG</name>
<reference evidence="1" key="1">
    <citation type="submission" date="2025-02" db="EMBL/GenBank/DDBJ databases">
        <authorList>
            <consortium name="NCBI Genome Project"/>
        </authorList>
    </citation>
    <scope>NUCLEOTIDE SEQUENCE</scope>
</reference>
<dbReference type="KEGG" id="ang:An08g06860"/>
<protein>
    <submittedName>
        <fullName evidence="1">Uncharacterized protein</fullName>
    </submittedName>
</protein>
<gene>
    <name evidence="1" type="ORF">An08g06860</name>
</gene>
<evidence type="ECO:0000313" key="1">
    <source>
        <dbReference type="RefSeq" id="XP_059604125.1"/>
    </source>
</evidence>